<feature type="coiled-coil region" evidence="2">
    <location>
        <begin position="1"/>
        <end position="49"/>
    </location>
</feature>
<evidence type="ECO:0000256" key="1">
    <source>
        <dbReference type="ARBA" id="ARBA00023054"/>
    </source>
</evidence>
<comment type="caution">
    <text evidence="3">The sequence shown here is derived from an EMBL/GenBank/DDBJ whole genome shotgun (WGS) entry which is preliminary data.</text>
</comment>
<organism evidence="3 4">
    <name type="scientific">Coemansia thaxteri</name>
    <dbReference type="NCBI Taxonomy" id="2663907"/>
    <lineage>
        <taxon>Eukaryota</taxon>
        <taxon>Fungi</taxon>
        <taxon>Fungi incertae sedis</taxon>
        <taxon>Zoopagomycota</taxon>
        <taxon>Kickxellomycotina</taxon>
        <taxon>Kickxellomycetes</taxon>
        <taxon>Kickxellales</taxon>
        <taxon>Kickxellaceae</taxon>
        <taxon>Coemansia</taxon>
    </lineage>
</organism>
<name>A0A9W8EF20_9FUNG</name>
<evidence type="ECO:0000256" key="2">
    <source>
        <dbReference type="SAM" id="Coils"/>
    </source>
</evidence>
<dbReference type="InterPro" id="IPR000533">
    <property type="entry name" value="Tropomyosin"/>
</dbReference>
<dbReference type="Pfam" id="PF00261">
    <property type="entry name" value="Tropomyosin"/>
    <property type="match status" value="1"/>
</dbReference>
<dbReference type="Gene3D" id="1.20.5.340">
    <property type="match status" value="1"/>
</dbReference>
<evidence type="ECO:0000313" key="4">
    <source>
        <dbReference type="Proteomes" id="UP001150907"/>
    </source>
</evidence>
<feature type="coiled-coil region" evidence="2">
    <location>
        <begin position="81"/>
        <end position="157"/>
    </location>
</feature>
<protein>
    <submittedName>
        <fullName evidence="3">Tropomyosin-2</fullName>
    </submittedName>
</protein>
<dbReference type="AlphaFoldDB" id="A0A9W8EF20"/>
<dbReference type="SUPFAM" id="SSF57997">
    <property type="entry name" value="Tropomyosin"/>
    <property type="match status" value="1"/>
</dbReference>
<sequence length="161" mass="18949">MDKFREKLQTLRAEAEVANERADAAEYALKQLNDQQTEREQEFISLQNRIALLEAEADRRDTQLTEAKQIQKDSEATLNQSDVLVKKVDTLEEKLEKAENQLREALDDVRKLDLENEKLQRCITQHEKDKEAHEARYDELNDKYVTIKSELEETMRTLDEI</sequence>
<accession>A0A9W8EF20</accession>
<evidence type="ECO:0000313" key="3">
    <source>
        <dbReference type="EMBL" id="KAJ2003467.1"/>
    </source>
</evidence>
<dbReference type="OrthoDB" id="128924at2759"/>
<dbReference type="PANTHER" id="PTHR19269">
    <property type="entry name" value="TROPOMYOSIN"/>
    <property type="match status" value="1"/>
</dbReference>
<gene>
    <name evidence="3" type="primary">TPM2</name>
    <name evidence="3" type="ORF">H4R26_003054</name>
</gene>
<dbReference type="Proteomes" id="UP001150907">
    <property type="component" value="Unassembled WGS sequence"/>
</dbReference>
<keyword evidence="4" id="KW-1185">Reference proteome</keyword>
<proteinExistence type="predicted"/>
<reference evidence="3" key="1">
    <citation type="submission" date="2022-07" db="EMBL/GenBank/DDBJ databases">
        <title>Phylogenomic reconstructions and comparative analyses of Kickxellomycotina fungi.</title>
        <authorList>
            <person name="Reynolds N.K."/>
            <person name="Stajich J.E."/>
            <person name="Barry K."/>
            <person name="Grigoriev I.V."/>
            <person name="Crous P."/>
            <person name="Smith M.E."/>
        </authorList>
    </citation>
    <scope>NUCLEOTIDE SEQUENCE</scope>
    <source>
        <strain evidence="3">IMI 214461</strain>
    </source>
</reference>
<dbReference type="EMBL" id="JANBQF010000218">
    <property type="protein sequence ID" value="KAJ2003467.1"/>
    <property type="molecule type" value="Genomic_DNA"/>
</dbReference>
<keyword evidence="1 2" id="KW-0175">Coiled coil</keyword>